<accession>A0A2U1MEG5</accession>
<keyword evidence="13" id="KW-1185">Reference proteome</keyword>
<dbReference type="STRING" id="35608.A0A2U1MEG5"/>
<evidence type="ECO:0000256" key="3">
    <source>
        <dbReference type="ARBA" id="ARBA00022449"/>
    </source>
</evidence>
<dbReference type="GO" id="GO:0003723">
    <property type="term" value="F:RNA binding"/>
    <property type="evidence" value="ECO:0007669"/>
    <property type="project" value="UniProtKB-UniRule"/>
</dbReference>
<dbReference type="AlphaFoldDB" id="A0A2U1MEG5"/>
<dbReference type="GO" id="GO:0012505">
    <property type="term" value="C:endomembrane system"/>
    <property type="evidence" value="ECO:0007669"/>
    <property type="project" value="UniProtKB-SubCell"/>
</dbReference>
<dbReference type="CDD" id="cd00590">
    <property type="entry name" value="RRM_SF"/>
    <property type="match status" value="1"/>
</dbReference>
<keyword evidence="8" id="KW-0694">RNA-binding</keyword>
<dbReference type="InterPro" id="IPR004837">
    <property type="entry name" value="NaCa_Exmemb"/>
</dbReference>
<feature type="transmembrane region" description="Helical" evidence="10">
    <location>
        <begin position="204"/>
        <end position="224"/>
    </location>
</feature>
<evidence type="ECO:0000256" key="2">
    <source>
        <dbReference type="ARBA" id="ARBA00022448"/>
    </source>
</evidence>
<feature type="transmembrane region" description="Helical" evidence="10">
    <location>
        <begin position="393"/>
        <end position="412"/>
    </location>
</feature>
<evidence type="ECO:0000256" key="10">
    <source>
        <dbReference type="SAM" id="Phobius"/>
    </source>
</evidence>
<sequence>MAYLSRMGNSSSNLRILGFNSNLETKSSDVKSLIELQDDIRAIPVSTTKILPSLKASSDNFGRNCVWRILLASIKTTLFSDKINLLLPCGPLAMLVDQLTDHQGWVFLLSLLGIIPLAERLGWATEQLVFYTGPTVGGLLNATFGNATELIISLFAMKQGMLRLVQQSLLGSIFSNMLLVLGCAFFCGGIANCNKEQLFNRSNAGMNVGLLLMAVMSMLFPTVLNVSHTEFHIGTSVLALSRFSSCIMLVAYGIFIFFQLTNQKQNYALIKESFRGGRDRPRRGYPSRSEEKGRGGRSSAPPSRHLWVGNLSHTLTERMLSNHFRNFGELESVAFQPGRSYAFINFIDEGAAFEAFEALQGFILAGNALRIEFTKAVSLVHPCLLRTFCICTVYLLSIICLRLKLIYALNITNSKDANQCPFKQCCSEDLRRLILTLSVLLFGSWLDTTHLIYFNVPSD</sequence>
<dbReference type="Pfam" id="PF01699">
    <property type="entry name" value="Na_Ca_ex"/>
    <property type="match status" value="1"/>
</dbReference>
<keyword evidence="5 10" id="KW-1133">Transmembrane helix</keyword>
<evidence type="ECO:0000256" key="7">
    <source>
        <dbReference type="ARBA" id="ARBA00023136"/>
    </source>
</evidence>
<comment type="caution">
    <text evidence="12">The sequence shown here is derived from an EMBL/GenBank/DDBJ whole genome shotgun (WGS) entry which is preliminary data.</text>
</comment>
<feature type="transmembrane region" description="Helical" evidence="10">
    <location>
        <begin position="135"/>
        <end position="157"/>
    </location>
</feature>
<evidence type="ECO:0000259" key="11">
    <source>
        <dbReference type="PROSITE" id="PS50102"/>
    </source>
</evidence>
<dbReference type="InterPro" id="IPR012677">
    <property type="entry name" value="Nucleotide-bd_a/b_plait_sf"/>
</dbReference>
<evidence type="ECO:0000256" key="9">
    <source>
        <dbReference type="SAM" id="MobiDB-lite"/>
    </source>
</evidence>
<dbReference type="PANTHER" id="PTHR31503">
    <property type="entry name" value="VACUOLAR CALCIUM ION TRANSPORTER"/>
    <property type="match status" value="1"/>
</dbReference>
<dbReference type="Pfam" id="PF00076">
    <property type="entry name" value="RRM_1"/>
    <property type="match status" value="1"/>
</dbReference>
<dbReference type="Gene3D" id="1.20.1420.30">
    <property type="entry name" value="NCX, central ion-binding region"/>
    <property type="match status" value="1"/>
</dbReference>
<keyword evidence="7 10" id="KW-0472">Membrane</keyword>
<evidence type="ECO:0000313" key="12">
    <source>
        <dbReference type="EMBL" id="PWA59663.1"/>
    </source>
</evidence>
<dbReference type="PANTHER" id="PTHR31503:SF66">
    <property type="entry name" value="VACUOLAR CATION_PROTON EXCHANGER"/>
    <property type="match status" value="1"/>
</dbReference>
<keyword evidence="2" id="KW-0813">Transport</keyword>
<evidence type="ECO:0000256" key="6">
    <source>
        <dbReference type="ARBA" id="ARBA00023065"/>
    </source>
</evidence>
<dbReference type="InterPro" id="IPR004713">
    <property type="entry name" value="CaH_exchang"/>
</dbReference>
<evidence type="ECO:0000256" key="4">
    <source>
        <dbReference type="ARBA" id="ARBA00022692"/>
    </source>
</evidence>
<proteinExistence type="predicted"/>
<dbReference type="InterPro" id="IPR035979">
    <property type="entry name" value="RBD_domain_sf"/>
</dbReference>
<keyword evidence="6" id="KW-0406">Ion transport</keyword>
<organism evidence="12 13">
    <name type="scientific">Artemisia annua</name>
    <name type="common">Sweet wormwood</name>
    <dbReference type="NCBI Taxonomy" id="35608"/>
    <lineage>
        <taxon>Eukaryota</taxon>
        <taxon>Viridiplantae</taxon>
        <taxon>Streptophyta</taxon>
        <taxon>Embryophyta</taxon>
        <taxon>Tracheophyta</taxon>
        <taxon>Spermatophyta</taxon>
        <taxon>Magnoliopsida</taxon>
        <taxon>eudicotyledons</taxon>
        <taxon>Gunneridae</taxon>
        <taxon>Pentapetalae</taxon>
        <taxon>asterids</taxon>
        <taxon>campanulids</taxon>
        <taxon>Asterales</taxon>
        <taxon>Asteraceae</taxon>
        <taxon>Asteroideae</taxon>
        <taxon>Anthemideae</taxon>
        <taxon>Artemisiinae</taxon>
        <taxon>Artemisia</taxon>
    </lineage>
</organism>
<dbReference type="SMART" id="SM00360">
    <property type="entry name" value="RRM"/>
    <property type="match status" value="1"/>
</dbReference>
<evidence type="ECO:0000256" key="5">
    <source>
        <dbReference type="ARBA" id="ARBA00022989"/>
    </source>
</evidence>
<dbReference type="InterPro" id="IPR044880">
    <property type="entry name" value="NCX_ion-bd_dom_sf"/>
</dbReference>
<dbReference type="InterPro" id="IPR000504">
    <property type="entry name" value="RRM_dom"/>
</dbReference>
<feature type="transmembrane region" description="Helical" evidence="10">
    <location>
        <begin position="433"/>
        <end position="454"/>
    </location>
</feature>
<evidence type="ECO:0000313" key="13">
    <source>
        <dbReference type="Proteomes" id="UP000245207"/>
    </source>
</evidence>
<evidence type="ECO:0000256" key="8">
    <source>
        <dbReference type="PROSITE-ProRule" id="PRU00176"/>
    </source>
</evidence>
<comment type="subcellular location">
    <subcellularLocation>
        <location evidence="1">Endomembrane system</location>
        <topology evidence="1">Multi-pass membrane protein</topology>
    </subcellularLocation>
</comment>
<dbReference type="FunFam" id="1.20.1420.30:FF:000012">
    <property type="entry name" value="Vacuolar cation/proton exchanger"/>
    <property type="match status" value="1"/>
</dbReference>
<feature type="transmembrane region" description="Helical" evidence="10">
    <location>
        <begin position="169"/>
        <end position="192"/>
    </location>
</feature>
<feature type="transmembrane region" description="Helical" evidence="10">
    <location>
        <begin position="236"/>
        <end position="258"/>
    </location>
</feature>
<dbReference type="EMBL" id="PKPP01005562">
    <property type="protein sequence ID" value="PWA59663.1"/>
    <property type="molecule type" value="Genomic_DNA"/>
</dbReference>
<dbReference type="GO" id="GO:0006874">
    <property type="term" value="P:intracellular calcium ion homeostasis"/>
    <property type="evidence" value="ECO:0007669"/>
    <property type="project" value="TreeGrafter"/>
</dbReference>
<keyword evidence="3" id="KW-0050">Antiport</keyword>
<dbReference type="Gene3D" id="3.30.70.330">
    <property type="match status" value="1"/>
</dbReference>
<dbReference type="GO" id="GO:0009705">
    <property type="term" value="C:plant-type vacuole membrane"/>
    <property type="evidence" value="ECO:0007669"/>
    <property type="project" value="TreeGrafter"/>
</dbReference>
<feature type="region of interest" description="Disordered" evidence="9">
    <location>
        <begin position="276"/>
        <end position="304"/>
    </location>
</feature>
<dbReference type="GO" id="GO:0015369">
    <property type="term" value="F:calcium:proton antiporter activity"/>
    <property type="evidence" value="ECO:0007669"/>
    <property type="project" value="UniProtKB-ARBA"/>
</dbReference>
<evidence type="ECO:0000256" key="1">
    <source>
        <dbReference type="ARBA" id="ARBA00004127"/>
    </source>
</evidence>
<feature type="domain" description="RRM" evidence="11">
    <location>
        <begin position="304"/>
        <end position="376"/>
    </location>
</feature>
<name>A0A2U1MEG5_ARTAN</name>
<reference evidence="12 13" key="1">
    <citation type="journal article" date="2018" name="Mol. Plant">
        <title>The genome of Artemisia annua provides insight into the evolution of Asteraceae family and artemisinin biosynthesis.</title>
        <authorList>
            <person name="Shen Q."/>
            <person name="Zhang L."/>
            <person name="Liao Z."/>
            <person name="Wang S."/>
            <person name="Yan T."/>
            <person name="Shi P."/>
            <person name="Liu M."/>
            <person name="Fu X."/>
            <person name="Pan Q."/>
            <person name="Wang Y."/>
            <person name="Lv Z."/>
            <person name="Lu X."/>
            <person name="Zhang F."/>
            <person name="Jiang W."/>
            <person name="Ma Y."/>
            <person name="Chen M."/>
            <person name="Hao X."/>
            <person name="Li L."/>
            <person name="Tang Y."/>
            <person name="Lv G."/>
            <person name="Zhou Y."/>
            <person name="Sun X."/>
            <person name="Brodelius P.E."/>
            <person name="Rose J.K.C."/>
            <person name="Tang K."/>
        </authorList>
    </citation>
    <scope>NUCLEOTIDE SEQUENCE [LARGE SCALE GENOMIC DNA]</scope>
    <source>
        <strain evidence="13">cv. Huhao1</strain>
        <tissue evidence="12">Leaf</tissue>
    </source>
</reference>
<protein>
    <submittedName>
        <fullName evidence="12">Calcium/proton exchanger</fullName>
    </submittedName>
</protein>
<dbReference type="Proteomes" id="UP000245207">
    <property type="component" value="Unassembled WGS sequence"/>
</dbReference>
<feature type="transmembrane region" description="Helical" evidence="10">
    <location>
        <begin position="104"/>
        <end position="123"/>
    </location>
</feature>
<gene>
    <name evidence="12" type="ORF">CTI12_AA389520</name>
</gene>
<dbReference type="OrthoDB" id="1699231at2759"/>
<keyword evidence="4 10" id="KW-0812">Transmembrane</keyword>
<dbReference type="PROSITE" id="PS50102">
    <property type="entry name" value="RRM"/>
    <property type="match status" value="1"/>
</dbReference>
<dbReference type="SUPFAM" id="SSF54928">
    <property type="entry name" value="RNA-binding domain, RBD"/>
    <property type="match status" value="1"/>
</dbReference>